<sequence>MTANCMDERLIDINLGKQFGSFLAMLFREHTPVDIVQEANQRPILWIMPIRLGEFAHGFFHTIGVIDQGLIGIVRPKQSIGLFASYHDTPPWWEYRLFAAIRKGRKRCSSPFILGLLLC</sequence>
<reference evidence="1" key="1">
    <citation type="submission" date="2019-08" db="EMBL/GenBank/DDBJ databases">
        <authorList>
            <person name="Kucharzyk K."/>
            <person name="Murdoch R.W."/>
            <person name="Higgins S."/>
            <person name="Loffler F."/>
        </authorList>
    </citation>
    <scope>NUCLEOTIDE SEQUENCE</scope>
</reference>
<protein>
    <submittedName>
        <fullName evidence="1">Uncharacterized protein</fullName>
    </submittedName>
</protein>
<comment type="caution">
    <text evidence="1">The sequence shown here is derived from an EMBL/GenBank/DDBJ whole genome shotgun (WGS) entry which is preliminary data.</text>
</comment>
<proteinExistence type="predicted"/>
<name>A0A645FM47_9ZZZZ</name>
<dbReference type="EMBL" id="VSSQ01059976">
    <property type="protein sequence ID" value="MPN13484.1"/>
    <property type="molecule type" value="Genomic_DNA"/>
</dbReference>
<dbReference type="AlphaFoldDB" id="A0A645FM47"/>
<organism evidence="1">
    <name type="scientific">bioreactor metagenome</name>
    <dbReference type="NCBI Taxonomy" id="1076179"/>
    <lineage>
        <taxon>unclassified sequences</taxon>
        <taxon>metagenomes</taxon>
        <taxon>ecological metagenomes</taxon>
    </lineage>
</organism>
<gene>
    <name evidence="1" type="ORF">SDC9_160805</name>
</gene>
<accession>A0A645FM47</accession>
<evidence type="ECO:0000313" key="1">
    <source>
        <dbReference type="EMBL" id="MPN13484.1"/>
    </source>
</evidence>